<dbReference type="Proteomes" id="UP000708576">
    <property type="component" value="Unassembled WGS sequence"/>
</dbReference>
<reference evidence="3 4" key="1">
    <citation type="journal article" date="2015" name="Int. J. Syst. Evol. Microbiol.">
        <title>Carboxylicivirga linearis sp. nov., isolated from a sea cucumber culture pond.</title>
        <authorList>
            <person name="Wang F.Q."/>
            <person name="Zhou Y.X."/>
            <person name="Lin X.Z."/>
            <person name="Chen G.J."/>
            <person name="Du Z.J."/>
        </authorList>
    </citation>
    <scope>NUCLEOTIDE SEQUENCE [LARGE SCALE GENOMIC DNA]</scope>
    <source>
        <strain evidence="3 4">FB218</strain>
    </source>
</reference>
<feature type="transmembrane region" description="Helical" evidence="1">
    <location>
        <begin position="43"/>
        <end position="62"/>
    </location>
</feature>
<evidence type="ECO:0000259" key="2">
    <source>
        <dbReference type="Pfam" id="PF02517"/>
    </source>
</evidence>
<keyword evidence="1" id="KW-1133">Transmembrane helix</keyword>
<keyword evidence="1" id="KW-0812">Transmembrane</keyword>
<keyword evidence="4" id="KW-1185">Reference proteome</keyword>
<comment type="caution">
    <text evidence="3">The sequence shown here is derived from an EMBL/GenBank/DDBJ whole genome shotgun (WGS) entry which is preliminary data.</text>
</comment>
<gene>
    <name evidence="3" type="ORF">KEM10_01090</name>
</gene>
<feature type="domain" description="CAAX prenyl protease 2/Lysostaphin resistance protein A-like" evidence="2">
    <location>
        <begin position="2"/>
        <end position="53"/>
    </location>
</feature>
<evidence type="ECO:0000313" key="3">
    <source>
        <dbReference type="EMBL" id="MBS2096851.1"/>
    </source>
</evidence>
<dbReference type="InterPro" id="IPR003675">
    <property type="entry name" value="Rce1/LyrA-like_dom"/>
</dbReference>
<keyword evidence="1" id="KW-0472">Membrane</keyword>
<keyword evidence="3" id="KW-0378">Hydrolase</keyword>
<proteinExistence type="predicted"/>
<dbReference type="RefSeq" id="WP_212212363.1">
    <property type="nucleotide sequence ID" value="NZ_JAGUCO010000001.1"/>
</dbReference>
<dbReference type="GO" id="GO:0008237">
    <property type="term" value="F:metallopeptidase activity"/>
    <property type="evidence" value="ECO:0007669"/>
    <property type="project" value="UniProtKB-KW"/>
</dbReference>
<dbReference type="EMBL" id="JAGUCO010000001">
    <property type="protein sequence ID" value="MBS2096851.1"/>
    <property type="molecule type" value="Genomic_DNA"/>
</dbReference>
<name>A0ABS5JR22_9BACT</name>
<evidence type="ECO:0000256" key="1">
    <source>
        <dbReference type="SAM" id="Phobius"/>
    </source>
</evidence>
<sequence length="64" mass="7104">MWAIALSTLLFALMHPTLAQLPSAIIFSALFGFAFYKTKSIGLTIVLHFVANTSSLLIKYWLLS</sequence>
<dbReference type="Pfam" id="PF02517">
    <property type="entry name" value="Rce1-like"/>
    <property type="match status" value="1"/>
</dbReference>
<organism evidence="3 4">
    <name type="scientific">Carboxylicivirga linearis</name>
    <dbReference type="NCBI Taxonomy" id="1628157"/>
    <lineage>
        <taxon>Bacteria</taxon>
        <taxon>Pseudomonadati</taxon>
        <taxon>Bacteroidota</taxon>
        <taxon>Bacteroidia</taxon>
        <taxon>Marinilabiliales</taxon>
        <taxon>Marinilabiliaceae</taxon>
        <taxon>Carboxylicivirga</taxon>
    </lineage>
</organism>
<evidence type="ECO:0000313" key="4">
    <source>
        <dbReference type="Proteomes" id="UP000708576"/>
    </source>
</evidence>
<keyword evidence="3" id="KW-0482">Metalloprotease</keyword>
<protein>
    <submittedName>
        <fullName evidence="3">CPBP family intramembrane metalloprotease</fullName>
    </submittedName>
</protein>
<accession>A0ABS5JR22</accession>
<keyword evidence="3" id="KW-0645">Protease</keyword>